<keyword evidence="1" id="KW-1133">Transmembrane helix</keyword>
<name>A0A1S5VFZ0_9VIRU</name>
<dbReference type="RefSeq" id="YP_009345927.1">
    <property type="nucleotide sequence ID" value="NC_033829.1"/>
</dbReference>
<dbReference type="GeneID" id="31079534"/>
<evidence type="ECO:0000313" key="2">
    <source>
        <dbReference type="EMBL" id="AQN78559.1"/>
    </source>
</evidence>
<dbReference type="Proteomes" id="UP000204438">
    <property type="component" value="Segment"/>
</dbReference>
<dbReference type="KEGG" id="vg:31079534"/>
<reference evidence="3" key="1">
    <citation type="submission" date="2016-04" db="EMBL/GenBank/DDBJ databases">
        <title>The complete genome of Kallithea virus.</title>
        <authorList>
            <consortium name="DrosEU Consortium"/>
            <person name="Obbard D.J."/>
            <person name="Serga S."/>
            <person name="Kozeretska I."/>
            <person name="Waldron F.M."/>
            <person name="Webster C.L."/>
            <person name="Staubach F."/>
        </authorList>
    </citation>
    <scope>NUCLEOTIDE SEQUENCE [LARGE SCALE GENOMIC DNA]</scope>
</reference>
<dbReference type="EMBL" id="KX130344">
    <property type="protein sequence ID" value="AQN78559.1"/>
    <property type="molecule type" value="Genomic_DNA"/>
</dbReference>
<evidence type="ECO:0000313" key="3">
    <source>
        <dbReference type="Proteomes" id="UP000204438"/>
    </source>
</evidence>
<proteinExistence type="predicted"/>
<organism evidence="2 3">
    <name type="scientific">Kallithea virus</name>
    <dbReference type="NCBI Taxonomy" id="1654582"/>
    <lineage>
        <taxon>Viruses</taxon>
        <taxon>Viruses incertae sedis</taxon>
        <taxon>Naldaviricetes</taxon>
        <taxon>Lefavirales</taxon>
        <taxon>Nudiviridae</taxon>
        <taxon>Alphanudivirus</taxon>
        <taxon>Alphanudivirus dromelanogasteris</taxon>
    </lineage>
</organism>
<feature type="transmembrane region" description="Helical" evidence="1">
    <location>
        <begin position="32"/>
        <end position="51"/>
    </location>
</feature>
<accession>A0A1S5VFZ0</accession>
<keyword evidence="1" id="KW-0472">Membrane</keyword>
<keyword evidence="3" id="KW-1185">Reference proteome</keyword>
<evidence type="ECO:0000256" key="1">
    <source>
        <dbReference type="SAM" id="Phobius"/>
    </source>
</evidence>
<protein>
    <submittedName>
        <fullName evidence="2">Uncharacterized protein</fullName>
    </submittedName>
</protein>
<sequence>MICKKNQNFFFTESLQILGCQKKWKSFEKKLYYIYIMRICMCKLVLICLYVKNNHLYILGYKLVNDIEVFFPHLNNSVCLVEYATVYFCNPLGFTVKL</sequence>
<keyword evidence="1" id="KW-0812">Transmembrane</keyword>